<evidence type="ECO:0000256" key="1">
    <source>
        <dbReference type="SAM" id="MobiDB-lite"/>
    </source>
</evidence>
<name>F4PK77_CACFS</name>
<reference evidence="3" key="1">
    <citation type="journal article" date="2011" name="Genome Res.">
        <title>Phylogeny-wide analysis of social amoeba genomes highlights ancient origins for complex intercellular communication.</title>
        <authorList>
            <person name="Heidel A.J."/>
            <person name="Lawal H.M."/>
            <person name="Felder M."/>
            <person name="Schilde C."/>
            <person name="Helps N.R."/>
            <person name="Tunggal B."/>
            <person name="Rivero F."/>
            <person name="John U."/>
            <person name="Schleicher M."/>
            <person name="Eichinger L."/>
            <person name="Platzer M."/>
            <person name="Noegel A.A."/>
            <person name="Schaap P."/>
            <person name="Gloeckner G."/>
        </authorList>
    </citation>
    <scope>NUCLEOTIDE SEQUENCE [LARGE SCALE GENOMIC DNA]</scope>
    <source>
        <strain evidence="3">SH3</strain>
    </source>
</reference>
<dbReference type="Proteomes" id="UP000007797">
    <property type="component" value="Unassembled WGS sequence"/>
</dbReference>
<sequence length="163" mass="19034">MDIVYLFVTVPEYRYQQRQQQIQEQQQQQQLLLLQQQQQQQDEQEQCCESIEIETSFLPSTPTTLYSTELDFDMDHPNQLPQPIHHHHHDQDHLLHQSTSSSSSSEEITQEPILSKDCMMLDHHSSSMYSYSHPSIISNATPTPPLESYSVPFVDNDSYPIVF</sequence>
<dbReference type="KEGG" id="dfa:DFA_06139"/>
<feature type="compositionally biased region" description="Low complexity" evidence="1">
    <location>
        <begin position="96"/>
        <end position="105"/>
    </location>
</feature>
<proteinExistence type="predicted"/>
<protein>
    <submittedName>
        <fullName evidence="2">Uncharacterized protein</fullName>
    </submittedName>
</protein>
<keyword evidence="3" id="KW-1185">Reference proteome</keyword>
<gene>
    <name evidence="2" type="ORF">DFA_06139</name>
</gene>
<organism evidence="2 3">
    <name type="scientific">Cavenderia fasciculata</name>
    <name type="common">Slime mold</name>
    <name type="synonym">Dictyostelium fasciculatum</name>
    <dbReference type="NCBI Taxonomy" id="261658"/>
    <lineage>
        <taxon>Eukaryota</taxon>
        <taxon>Amoebozoa</taxon>
        <taxon>Evosea</taxon>
        <taxon>Eumycetozoa</taxon>
        <taxon>Dictyostelia</taxon>
        <taxon>Acytosteliales</taxon>
        <taxon>Cavenderiaceae</taxon>
        <taxon>Cavenderia</taxon>
    </lineage>
</organism>
<dbReference type="RefSeq" id="XP_004361852.1">
    <property type="nucleotide sequence ID" value="XM_004361795.1"/>
</dbReference>
<dbReference type="GeneID" id="14876372"/>
<accession>F4PK77</accession>
<evidence type="ECO:0000313" key="3">
    <source>
        <dbReference type="Proteomes" id="UP000007797"/>
    </source>
</evidence>
<dbReference type="EMBL" id="GL883007">
    <property type="protein sequence ID" value="EGG24001.1"/>
    <property type="molecule type" value="Genomic_DNA"/>
</dbReference>
<feature type="region of interest" description="Disordered" evidence="1">
    <location>
        <begin position="78"/>
        <end position="113"/>
    </location>
</feature>
<evidence type="ECO:0000313" key="2">
    <source>
        <dbReference type="EMBL" id="EGG24001.1"/>
    </source>
</evidence>
<dbReference type="AlphaFoldDB" id="F4PK77"/>